<dbReference type="InterPro" id="IPR019670">
    <property type="entry name" value="DUF2523"/>
</dbReference>
<dbReference type="AlphaFoldDB" id="A0A379IT60"/>
<sequence>MPLLLPLLATFLGSIVSGLVFRALASLGFAYVAYVGIGRLIDTVDGYIKGLFSAIPAPVAAILGMAKIDVAINIIIAAVIARLMLAGMDRITGTITGLALLNKAGG</sequence>
<dbReference type="Proteomes" id="UP000254260">
    <property type="component" value="Unassembled WGS sequence"/>
</dbReference>
<accession>A0A379IT60</accession>
<proteinExistence type="predicted"/>
<keyword evidence="1" id="KW-0472">Membrane</keyword>
<dbReference type="Pfam" id="PF10734">
    <property type="entry name" value="DUF2523"/>
    <property type="match status" value="1"/>
</dbReference>
<organism evidence="2 3">
    <name type="scientific">Ectopseudomonas mendocina</name>
    <name type="common">Pseudomonas mendocina</name>
    <dbReference type="NCBI Taxonomy" id="300"/>
    <lineage>
        <taxon>Bacteria</taxon>
        <taxon>Pseudomonadati</taxon>
        <taxon>Pseudomonadota</taxon>
        <taxon>Gammaproteobacteria</taxon>
        <taxon>Pseudomonadales</taxon>
        <taxon>Pseudomonadaceae</taxon>
        <taxon>Ectopseudomonas</taxon>
    </lineage>
</organism>
<keyword evidence="1" id="KW-1133">Transmembrane helix</keyword>
<dbReference type="EMBL" id="UGUU01000001">
    <property type="protein sequence ID" value="SUD39488.1"/>
    <property type="molecule type" value="Genomic_DNA"/>
</dbReference>
<gene>
    <name evidence="2" type="ORF">NCTC10899_02302</name>
</gene>
<feature type="transmembrane region" description="Helical" evidence="1">
    <location>
        <begin position="54"/>
        <end position="81"/>
    </location>
</feature>
<keyword evidence="1" id="KW-0812">Transmembrane</keyword>
<evidence type="ECO:0000256" key="1">
    <source>
        <dbReference type="SAM" id="Phobius"/>
    </source>
</evidence>
<dbReference type="OrthoDB" id="7019812at2"/>
<dbReference type="RefSeq" id="WP_013715713.1">
    <property type="nucleotide sequence ID" value="NZ_CBCRWL010000001.1"/>
</dbReference>
<reference evidence="2 3" key="1">
    <citation type="submission" date="2018-06" db="EMBL/GenBank/DDBJ databases">
        <authorList>
            <consortium name="Pathogen Informatics"/>
            <person name="Doyle S."/>
        </authorList>
    </citation>
    <scope>NUCLEOTIDE SEQUENCE [LARGE SCALE GENOMIC DNA]</scope>
    <source>
        <strain evidence="2 3">NCTC10899</strain>
    </source>
</reference>
<evidence type="ECO:0000313" key="2">
    <source>
        <dbReference type="EMBL" id="SUD39488.1"/>
    </source>
</evidence>
<name>A0A379IT60_ECTME</name>
<evidence type="ECO:0000313" key="3">
    <source>
        <dbReference type="Proteomes" id="UP000254260"/>
    </source>
</evidence>
<protein>
    <submittedName>
        <fullName evidence="2">Protein of uncharacterized function (DUF2523)</fullName>
    </submittedName>
</protein>